<dbReference type="AlphaFoldDB" id="X0XNR9"/>
<proteinExistence type="predicted"/>
<name>X0XNR9_9ZZZZ</name>
<sequence>MDTKGPELAYIAQKVTQAGCRSLLMDVGVNTESLIKADIPVGQVASVVGDNIATIR</sequence>
<evidence type="ECO:0000313" key="2">
    <source>
        <dbReference type="EMBL" id="GAG26606.1"/>
    </source>
</evidence>
<organism evidence="2">
    <name type="scientific">marine sediment metagenome</name>
    <dbReference type="NCBI Taxonomy" id="412755"/>
    <lineage>
        <taxon>unclassified sequences</taxon>
        <taxon>metagenomes</taxon>
        <taxon>ecological metagenomes</taxon>
    </lineage>
</organism>
<comment type="caution">
    <text evidence="2">The sequence shown here is derived from an EMBL/GenBank/DDBJ whole genome shotgun (WGS) entry which is preliminary data.</text>
</comment>
<evidence type="ECO:0000259" key="1">
    <source>
        <dbReference type="Pfam" id="PF06792"/>
    </source>
</evidence>
<dbReference type="InterPro" id="IPR044122">
    <property type="entry name" value="UPF0261_N"/>
</dbReference>
<gene>
    <name evidence="2" type="ORF">S01H1_55638</name>
</gene>
<feature type="domain" description="UPF0261" evidence="1">
    <location>
        <begin position="1"/>
        <end position="52"/>
    </location>
</feature>
<feature type="non-terminal residue" evidence="2">
    <location>
        <position position="56"/>
    </location>
</feature>
<reference evidence="2" key="1">
    <citation type="journal article" date="2014" name="Front. Microbiol.">
        <title>High frequency of phylogenetically diverse reductive dehalogenase-homologous genes in deep subseafloor sedimentary metagenomes.</title>
        <authorList>
            <person name="Kawai M."/>
            <person name="Futagami T."/>
            <person name="Toyoda A."/>
            <person name="Takaki Y."/>
            <person name="Nishi S."/>
            <person name="Hori S."/>
            <person name="Arai W."/>
            <person name="Tsubouchi T."/>
            <person name="Morono Y."/>
            <person name="Uchiyama I."/>
            <person name="Ito T."/>
            <person name="Fujiyama A."/>
            <person name="Inagaki F."/>
            <person name="Takami H."/>
        </authorList>
    </citation>
    <scope>NUCLEOTIDE SEQUENCE</scope>
    <source>
        <strain evidence="2">Expedition CK06-06</strain>
    </source>
</reference>
<protein>
    <recommendedName>
        <fullName evidence="1">UPF0261 domain-containing protein</fullName>
    </recommendedName>
</protein>
<accession>X0XNR9</accession>
<dbReference type="EMBL" id="BARS01036178">
    <property type="protein sequence ID" value="GAG26606.1"/>
    <property type="molecule type" value="Genomic_DNA"/>
</dbReference>
<dbReference type="Pfam" id="PF06792">
    <property type="entry name" value="UPF0261"/>
    <property type="match status" value="1"/>
</dbReference>